<dbReference type="GO" id="GO:0004722">
    <property type="term" value="F:protein serine/threonine phosphatase activity"/>
    <property type="evidence" value="ECO:0007669"/>
    <property type="project" value="InterPro"/>
</dbReference>
<dbReference type="PANTHER" id="PTHR47992">
    <property type="entry name" value="PROTEIN PHOSPHATASE"/>
    <property type="match status" value="1"/>
</dbReference>
<reference evidence="2 3" key="1">
    <citation type="journal article" date="2016" name="Nat. Commun.">
        <title>Thousands of microbial genomes shed light on interconnected biogeochemical processes in an aquifer system.</title>
        <authorList>
            <person name="Anantharaman K."/>
            <person name="Brown C.T."/>
            <person name="Hug L.A."/>
            <person name="Sharon I."/>
            <person name="Castelle C.J."/>
            <person name="Probst A.J."/>
            <person name="Thomas B.C."/>
            <person name="Singh A."/>
            <person name="Wilkins M.J."/>
            <person name="Karaoz U."/>
            <person name="Brodie E.L."/>
            <person name="Williams K.H."/>
            <person name="Hubbard S.S."/>
            <person name="Banfield J.F."/>
        </authorList>
    </citation>
    <scope>NUCLEOTIDE SEQUENCE [LARGE SCALE GENOMIC DNA]</scope>
</reference>
<dbReference type="PROSITE" id="PS51746">
    <property type="entry name" value="PPM_2"/>
    <property type="match status" value="1"/>
</dbReference>
<dbReference type="AlphaFoldDB" id="A0A1F5H2Q0"/>
<name>A0A1F5H2Q0_9BACT</name>
<evidence type="ECO:0000313" key="3">
    <source>
        <dbReference type="Proteomes" id="UP000177039"/>
    </source>
</evidence>
<dbReference type="SMART" id="SM00332">
    <property type="entry name" value="PP2Cc"/>
    <property type="match status" value="1"/>
</dbReference>
<sequence length="272" mass="29940">MDQRSEQLPQKELKLKFSGKTVASLKHPDRNEDAIGFPYGEEEKGLNWAAVLDGVGGLEHGELASRIAIEVISTNLSNLDPALKSEEVEKKIKETLQQASRVVSEKVPGGATTCVIVKIVEDDNGKTAVIGSVGDSRAYLLREGNLRLITEDDSLIPVVLREEFDDTDGSDLDKYDYAIFRQRNIVTQSLGSDQEIGVHLYREKLNRGDMIILTSDGVHDNLTTREIEEVVAEGGDVAEALVEKAKNRSVIPKEENIRAKPDDISAVVVEVF</sequence>
<dbReference type="InterPro" id="IPR036457">
    <property type="entry name" value="PPM-type-like_dom_sf"/>
</dbReference>
<evidence type="ECO:0000313" key="2">
    <source>
        <dbReference type="EMBL" id="OGD98426.1"/>
    </source>
</evidence>
<dbReference type="InterPro" id="IPR001932">
    <property type="entry name" value="PPM-type_phosphatase-like_dom"/>
</dbReference>
<organism evidence="2 3">
    <name type="scientific">Candidatus Curtissbacteria bacterium RIFCSPLOWO2_01_FULL_42_50</name>
    <dbReference type="NCBI Taxonomy" id="1797730"/>
    <lineage>
        <taxon>Bacteria</taxon>
        <taxon>Candidatus Curtissiibacteriota</taxon>
    </lineage>
</organism>
<dbReference type="SUPFAM" id="SSF81606">
    <property type="entry name" value="PP2C-like"/>
    <property type="match status" value="1"/>
</dbReference>
<dbReference type="Gene3D" id="3.60.40.10">
    <property type="entry name" value="PPM-type phosphatase domain"/>
    <property type="match status" value="1"/>
</dbReference>
<dbReference type="SMART" id="SM00331">
    <property type="entry name" value="PP2C_SIG"/>
    <property type="match status" value="1"/>
</dbReference>
<dbReference type="CDD" id="cd00143">
    <property type="entry name" value="PP2Cc"/>
    <property type="match status" value="1"/>
</dbReference>
<protein>
    <recommendedName>
        <fullName evidence="1">PPM-type phosphatase domain-containing protein</fullName>
    </recommendedName>
</protein>
<dbReference type="Proteomes" id="UP000177039">
    <property type="component" value="Unassembled WGS sequence"/>
</dbReference>
<dbReference type="EMBL" id="MFBT01000037">
    <property type="protein sequence ID" value="OGD98426.1"/>
    <property type="molecule type" value="Genomic_DNA"/>
</dbReference>
<dbReference type="InterPro" id="IPR015655">
    <property type="entry name" value="PP2C"/>
</dbReference>
<accession>A0A1F5H2Q0</accession>
<proteinExistence type="predicted"/>
<gene>
    <name evidence="2" type="ORF">A3B54_03765</name>
</gene>
<feature type="domain" description="PPM-type phosphatase" evidence="1">
    <location>
        <begin position="17"/>
        <end position="271"/>
    </location>
</feature>
<dbReference type="Pfam" id="PF13672">
    <property type="entry name" value="PP2C_2"/>
    <property type="match status" value="1"/>
</dbReference>
<evidence type="ECO:0000259" key="1">
    <source>
        <dbReference type="PROSITE" id="PS51746"/>
    </source>
</evidence>
<comment type="caution">
    <text evidence="2">The sequence shown here is derived from an EMBL/GenBank/DDBJ whole genome shotgun (WGS) entry which is preliminary data.</text>
</comment>